<feature type="compositionally biased region" description="Basic and acidic residues" evidence="1">
    <location>
        <begin position="1"/>
        <end position="16"/>
    </location>
</feature>
<evidence type="ECO:0000313" key="6">
    <source>
        <dbReference type="Proteomes" id="UP000288859"/>
    </source>
</evidence>
<dbReference type="PANTHER" id="PTHR13500">
    <property type="entry name" value="NUCLEOLAR PRERIBOSOMAL-ASSOCIATED PROTEIN 1"/>
    <property type="match status" value="1"/>
</dbReference>
<dbReference type="Proteomes" id="UP000288859">
    <property type="component" value="Unassembled WGS sequence"/>
</dbReference>
<feature type="domain" description="URB1 N-terminal" evidence="2">
    <location>
        <begin position="95"/>
        <end position="431"/>
    </location>
</feature>
<feature type="region of interest" description="Disordered" evidence="1">
    <location>
        <begin position="1"/>
        <end position="21"/>
    </location>
</feature>
<organism evidence="5 6">
    <name type="scientific">Exophiala mesophila</name>
    <name type="common">Black yeast-like fungus</name>
    <dbReference type="NCBI Taxonomy" id="212818"/>
    <lineage>
        <taxon>Eukaryota</taxon>
        <taxon>Fungi</taxon>
        <taxon>Dikarya</taxon>
        <taxon>Ascomycota</taxon>
        <taxon>Pezizomycotina</taxon>
        <taxon>Eurotiomycetes</taxon>
        <taxon>Chaetothyriomycetidae</taxon>
        <taxon>Chaetothyriales</taxon>
        <taxon>Herpotrichiellaceae</taxon>
        <taxon>Exophiala</taxon>
    </lineage>
</organism>
<dbReference type="GO" id="GO:0000463">
    <property type="term" value="P:maturation of LSU-rRNA from tricistronic rRNA transcript (SSU-rRNA, 5.8S rRNA, LSU-rRNA)"/>
    <property type="evidence" value="ECO:0007669"/>
    <property type="project" value="TreeGrafter"/>
</dbReference>
<dbReference type="InterPro" id="IPR059018">
    <property type="entry name" value="HEAT_URB1"/>
</dbReference>
<dbReference type="Pfam" id="PF11707">
    <property type="entry name" value="Npa1"/>
    <property type="match status" value="1"/>
</dbReference>
<dbReference type="EMBL" id="NAJM01000021">
    <property type="protein sequence ID" value="RVX70734.1"/>
    <property type="molecule type" value="Genomic_DNA"/>
</dbReference>
<dbReference type="AlphaFoldDB" id="A0A438N4Z1"/>
<gene>
    <name evidence="5" type="ORF">B0A52_05385</name>
</gene>
<comment type="caution">
    <text evidence="5">The sequence shown here is derived from an EMBL/GenBank/DDBJ whole genome shotgun (WGS) entry which is preliminary data.</text>
</comment>
<dbReference type="GO" id="GO:0000466">
    <property type="term" value="P:maturation of 5.8S rRNA from tricistronic rRNA transcript (SSU-rRNA, 5.8S rRNA, LSU-rRNA)"/>
    <property type="evidence" value="ECO:0007669"/>
    <property type="project" value="TreeGrafter"/>
</dbReference>
<evidence type="ECO:0000259" key="3">
    <source>
        <dbReference type="Pfam" id="PF16201"/>
    </source>
</evidence>
<evidence type="ECO:0000259" key="2">
    <source>
        <dbReference type="Pfam" id="PF11707"/>
    </source>
</evidence>
<dbReference type="SUPFAM" id="SSF48371">
    <property type="entry name" value="ARM repeat"/>
    <property type="match status" value="1"/>
</dbReference>
<proteinExistence type="predicted"/>
<evidence type="ECO:0000256" key="1">
    <source>
        <dbReference type="SAM" id="MobiDB-lite"/>
    </source>
</evidence>
<dbReference type="GO" id="GO:0005730">
    <property type="term" value="C:nucleolus"/>
    <property type="evidence" value="ECO:0007669"/>
    <property type="project" value="TreeGrafter"/>
</dbReference>
<dbReference type="InterPro" id="IPR032436">
    <property type="entry name" value="URB1_C"/>
</dbReference>
<dbReference type="PANTHER" id="PTHR13500:SF0">
    <property type="entry name" value="NUCLEOLAR PRE-RIBOSOMAL-ASSOCIATED PROTEIN 1"/>
    <property type="match status" value="1"/>
</dbReference>
<accession>A0A438N4Z1</accession>
<dbReference type="OrthoDB" id="72892at2759"/>
<dbReference type="Pfam" id="PF16201">
    <property type="entry name" value="NopRA1"/>
    <property type="match status" value="1"/>
</dbReference>
<sequence length="1172" mass="130746">MATTEERANKRRKTDDALPSALPAIKSSEQLHQKFGYWKSSSSSQLKAALDQFSNFLSQISVSNKTDGEYERGLAILSKYCKEQSSASHDEIDFPDLLAIWSHASETNDESLLASIPSVLAQFYQSIDTSLDLRDFGISLGHSLLKRDQLRLFDKCLSSPRSKQNLIAPALRLLTKLIEFDQGTLANNVFNRRDHLYRRLDDILVRPQTADESPSVAHRSALEFLIANLKYIDNAAKIELITHGSLIYSAIRGLSTEQPDIVCATLRALVDFILDDPNLGGRLKSRCFNSGILTALAKLYAYDRDVPEDDSGLSVRAVLHEVLTKICTSSDIVNPQYGWYPVGVNANVAGNDADMVPLGLDAPYFTDEYAERIPVKNGVLSVFLQTLRPGEDVLHNELILSVFSAAPELVADYFTKRTKFNLQPGDTPLWRGQFAFLFSIVQLSIPENFGWPDVIPQNPPPLSVVIENILPRPLDKSILSKCLLSQDTLLIMSTIRYMTIALQKLKLVLEQVNQATLLSDLWAQASTNLISMFSERFPVLQEVIGTMSDHKERGQIRGTILECIATHYDVLPSKSVVAKFDAAPFLTTAIKNLASQDLDAYAQGALNEQILHLLNIASRSSTTRWWQKPSPEDLSPVTSLLRFCVQSAESSLVKNALSILQDVLVFRGILNASRSLDVLILSLTESKKYQPELATYEFLDNCMTRTMQRPVKYLDRIEIIQDQVSDKAPLSLLTCCVAEQWPFVAKKASDDGVMNIVGWIARFFVAMGQSGENLGVMTALQQEMLNLPDEYAHSKKILTKALEKQQKKPIKLSSPIDAAGGLEAKARSSVVDTVKMAERLFPAKDLDLETIFNQPPPIPQSLTGLFRWEKSDFDTEIQSGRLANLIRCTISPSHEVRIQAFHTLQTVAHSVENSNYSEKTQLYLLLGELSESIRSLILTGSDGGGKTPSFPSHHPPPPPPPSLLSELAIHFLPVLSDPSSPLYSKANEFLLLGPSWTSHRLIPYWTRQTFLTETTSDDTPGTNAQHAEIAWFLDLLITALRTTVDLDLYRRAQVFTGLFSYYVSPASPKETRRRILQLVYRALQIPGGSDTLITRVGVREWLAVARNVRDHSGNGVSRMGKVDVEIRRIIDALSREVMEKCDRDGIAKWEAQRPIDKKKHDAAVVEEMEVDG</sequence>
<protein>
    <recommendedName>
        <fullName evidence="7">Nucleolar pre-ribosomal-associated protein 1 C-terminal domain-containing protein</fullName>
    </recommendedName>
</protein>
<feature type="domain" description="URB1 central HEAT repeat" evidence="4">
    <location>
        <begin position="620"/>
        <end position="805"/>
    </location>
</feature>
<dbReference type="InterPro" id="IPR021714">
    <property type="entry name" value="URB1_N"/>
</dbReference>
<dbReference type="VEuPathDB" id="FungiDB:PV10_05126"/>
<dbReference type="Pfam" id="PF26140">
    <property type="entry name" value="HEAT_URB1"/>
    <property type="match status" value="1"/>
</dbReference>
<dbReference type="InterPro" id="IPR039844">
    <property type="entry name" value="URB1"/>
</dbReference>
<evidence type="ECO:0008006" key="7">
    <source>
        <dbReference type="Google" id="ProtNLM"/>
    </source>
</evidence>
<evidence type="ECO:0000313" key="5">
    <source>
        <dbReference type="EMBL" id="RVX70734.1"/>
    </source>
</evidence>
<name>A0A438N4Z1_EXOME</name>
<evidence type="ECO:0000259" key="4">
    <source>
        <dbReference type="Pfam" id="PF26140"/>
    </source>
</evidence>
<feature type="domain" description="URB1 C-terminal" evidence="3">
    <location>
        <begin position="883"/>
        <end position="1101"/>
    </location>
</feature>
<reference evidence="5 6" key="1">
    <citation type="submission" date="2017-03" db="EMBL/GenBank/DDBJ databases">
        <title>Genomes of endolithic fungi from Antarctica.</title>
        <authorList>
            <person name="Coleine C."/>
            <person name="Masonjones S."/>
            <person name="Stajich J.E."/>
        </authorList>
    </citation>
    <scope>NUCLEOTIDE SEQUENCE [LARGE SCALE GENOMIC DNA]</scope>
    <source>
        <strain evidence="5 6">CCFEE 6314</strain>
    </source>
</reference>
<dbReference type="InterPro" id="IPR016024">
    <property type="entry name" value="ARM-type_fold"/>
</dbReference>